<evidence type="ECO:0000256" key="6">
    <source>
        <dbReference type="ARBA" id="ARBA00022840"/>
    </source>
</evidence>
<evidence type="ECO:0000256" key="9">
    <source>
        <dbReference type="ARBA" id="ARBA00023146"/>
    </source>
</evidence>
<dbReference type="InterPro" id="IPR018162">
    <property type="entry name" value="Ala-tRNA-ligase_IIc_anticod-bd"/>
</dbReference>
<keyword evidence="6" id="KW-0067">ATP-binding</keyword>
<dbReference type="GO" id="GO:0005829">
    <property type="term" value="C:cytosol"/>
    <property type="evidence" value="ECO:0007669"/>
    <property type="project" value="TreeGrafter"/>
</dbReference>
<dbReference type="InterPro" id="IPR018163">
    <property type="entry name" value="Thr/Ala-tRNA-synth_IIc_edit"/>
</dbReference>
<dbReference type="InterPro" id="IPR050058">
    <property type="entry name" value="Ala-tRNA_ligase"/>
</dbReference>
<dbReference type="InterPro" id="IPR002318">
    <property type="entry name" value="Ala-tRNA-lgiase_IIc"/>
</dbReference>
<keyword evidence="9" id="KW-0030">Aminoacyl-tRNA synthetase</keyword>
<keyword evidence="3" id="KW-0820">tRNA-binding</keyword>
<dbReference type="GO" id="GO:0006419">
    <property type="term" value="P:alanyl-tRNA aminoacylation"/>
    <property type="evidence" value="ECO:0007669"/>
    <property type="project" value="InterPro"/>
</dbReference>
<dbReference type="SUPFAM" id="SSF55186">
    <property type="entry name" value="ThrRS/AlaRS common domain"/>
    <property type="match status" value="1"/>
</dbReference>
<dbReference type="SMART" id="SM00863">
    <property type="entry name" value="tRNA_SAD"/>
    <property type="match status" value="1"/>
</dbReference>
<dbReference type="Gene3D" id="3.30.980.10">
    <property type="entry name" value="Threonyl-trna Synthetase, Chain A, domain 2"/>
    <property type="match status" value="1"/>
</dbReference>
<comment type="caution">
    <text evidence="12">The sequence shown here is derived from an EMBL/GenBank/DDBJ whole genome shotgun (WGS) entry which is preliminary data.</text>
</comment>
<keyword evidence="10" id="KW-0175">Coiled coil</keyword>
<dbReference type="EC" id="6.1.1.7" evidence="2"/>
<dbReference type="Gene3D" id="3.30.54.20">
    <property type="match status" value="1"/>
</dbReference>
<keyword evidence="7" id="KW-0694">RNA-binding</keyword>
<dbReference type="InterPro" id="IPR045864">
    <property type="entry name" value="aa-tRNA-synth_II/BPL/LPL"/>
</dbReference>
<evidence type="ECO:0000313" key="12">
    <source>
        <dbReference type="EMBL" id="MPL62301.1"/>
    </source>
</evidence>
<evidence type="ECO:0000256" key="10">
    <source>
        <dbReference type="SAM" id="Coils"/>
    </source>
</evidence>
<dbReference type="EMBL" id="VSSQ01000017">
    <property type="protein sequence ID" value="MPL62301.1"/>
    <property type="molecule type" value="Genomic_DNA"/>
</dbReference>
<dbReference type="GO" id="GO:0005524">
    <property type="term" value="F:ATP binding"/>
    <property type="evidence" value="ECO:0007669"/>
    <property type="project" value="UniProtKB-KW"/>
</dbReference>
<evidence type="ECO:0000256" key="5">
    <source>
        <dbReference type="ARBA" id="ARBA00022741"/>
    </source>
</evidence>
<dbReference type="CDD" id="cd00673">
    <property type="entry name" value="AlaRS_core"/>
    <property type="match status" value="1"/>
</dbReference>
<evidence type="ECO:0000256" key="7">
    <source>
        <dbReference type="ARBA" id="ARBA00022884"/>
    </source>
</evidence>
<feature type="domain" description="Alanyl-transfer RNA synthetases family profile" evidence="11">
    <location>
        <begin position="12"/>
        <end position="641"/>
    </location>
</feature>
<dbReference type="InterPro" id="IPR012947">
    <property type="entry name" value="tRNA_SAD"/>
</dbReference>
<dbReference type="InterPro" id="IPR018165">
    <property type="entry name" value="Ala-tRNA-synth_IIc_core"/>
</dbReference>
<protein>
    <recommendedName>
        <fullName evidence="2">alanine--tRNA ligase</fullName>
        <ecNumber evidence="2">6.1.1.7</ecNumber>
    </recommendedName>
</protein>
<keyword evidence="4" id="KW-0436">Ligase</keyword>
<dbReference type="SUPFAM" id="SSF55681">
    <property type="entry name" value="Class II aaRS and biotin synthetases"/>
    <property type="match status" value="1"/>
</dbReference>
<evidence type="ECO:0000256" key="2">
    <source>
        <dbReference type="ARBA" id="ARBA00013168"/>
    </source>
</evidence>
<dbReference type="Pfam" id="PF01411">
    <property type="entry name" value="tRNA-synt_2c"/>
    <property type="match status" value="1"/>
</dbReference>
<evidence type="ECO:0000256" key="8">
    <source>
        <dbReference type="ARBA" id="ARBA00022917"/>
    </source>
</evidence>
<reference evidence="12" key="1">
    <citation type="submission" date="2019-08" db="EMBL/GenBank/DDBJ databases">
        <authorList>
            <person name="Kucharzyk K."/>
            <person name="Murdoch R.W."/>
            <person name="Higgins S."/>
            <person name="Loffler F."/>
        </authorList>
    </citation>
    <scope>NUCLEOTIDE SEQUENCE</scope>
</reference>
<sequence>MLSNRLTFKANMTINEIRKKYLEFMKSNGHAIVQSSSLVPENDPTTLFTAAGMQPMINYILGAKHTAGNRIADTQKCFRSQDIEEIGDNRHTTFFEMLGNWSFGDYFKKEQVGWMFKFLTDSEIGLGLDKNRLYFSCYSGNEDLNVPKDEETKKYWLENGVAEDRIYFYDDKKNWWSRSGAPANMPLGEPGGPDSEMFFDFDPNNEKKIHENSKFKNEECHPNCDCGRFVEIGNSVFIQYKKTEVGLEELLQKNVDFGGGLTRMAAATIDDSDIFSLDIFGNAKTILENLSKHTYTGNETSFRIILDHIHAATFLIGDGVVPGNKDQMYFVRRLIRRAIVAGHKLDIHDNFTKQIGETFVENYKGSEEYLGDNLSRNKEIILSELEKEENKFRKTLSNAMKKFDKAIRIAVGTYVPGQPISENYTKTLSSDIVFEMITSDGLPKEVIKEEAEERDISIDWYEVDMKLLNHKNLSRTASEGMFKGGLADQSEITTALHSACHLMLAGMRKVLGENVTQAGSNINSERLRFDFTFDRKVEEDEIEAIENYVNRAIEEGFTTVIEEMEKEKAREGGVTGAFWDKYPEIVKVYNMIGEGGEVYSRELCGGPHIHNSTDFMKGKTFRISKQEAVSAGVRRFKGVLE</sequence>
<organism evidence="12">
    <name type="scientific">bioreactor metagenome</name>
    <dbReference type="NCBI Taxonomy" id="1076179"/>
    <lineage>
        <taxon>unclassified sequences</taxon>
        <taxon>metagenomes</taxon>
        <taxon>ecological metagenomes</taxon>
    </lineage>
</organism>
<dbReference type="AlphaFoldDB" id="A0A644T8S5"/>
<accession>A0A644T8S5</accession>
<keyword evidence="8" id="KW-0648">Protein biosynthesis</keyword>
<dbReference type="FunFam" id="3.30.980.10:FF:000004">
    <property type="entry name" value="Alanine--tRNA ligase, cytoplasmic"/>
    <property type="match status" value="1"/>
</dbReference>
<dbReference type="GO" id="GO:0002161">
    <property type="term" value="F:aminoacyl-tRNA deacylase activity"/>
    <property type="evidence" value="ECO:0007669"/>
    <property type="project" value="TreeGrafter"/>
</dbReference>
<dbReference type="PROSITE" id="PS50860">
    <property type="entry name" value="AA_TRNA_LIGASE_II_ALA"/>
    <property type="match status" value="1"/>
</dbReference>
<evidence type="ECO:0000256" key="3">
    <source>
        <dbReference type="ARBA" id="ARBA00022555"/>
    </source>
</evidence>
<dbReference type="GO" id="GO:0000049">
    <property type="term" value="F:tRNA binding"/>
    <property type="evidence" value="ECO:0007669"/>
    <property type="project" value="UniProtKB-KW"/>
</dbReference>
<feature type="coiled-coil region" evidence="10">
    <location>
        <begin position="371"/>
        <end position="402"/>
    </location>
</feature>
<evidence type="ECO:0000259" key="11">
    <source>
        <dbReference type="PROSITE" id="PS50860"/>
    </source>
</evidence>
<name>A0A644T8S5_9ZZZZ</name>
<dbReference type="InterPro" id="IPR018164">
    <property type="entry name" value="Ala-tRNA-synth_IIc_N"/>
</dbReference>
<dbReference type="NCBIfam" id="NF002436">
    <property type="entry name" value="PRK01584.1"/>
    <property type="match status" value="1"/>
</dbReference>
<dbReference type="PRINTS" id="PR00980">
    <property type="entry name" value="TRNASYNTHALA"/>
</dbReference>
<gene>
    <name evidence="12" type="ORF">SDC9_07914</name>
</gene>
<dbReference type="PANTHER" id="PTHR11777:SF9">
    <property type="entry name" value="ALANINE--TRNA LIGASE, CYTOPLASMIC"/>
    <property type="match status" value="1"/>
</dbReference>
<dbReference type="Gene3D" id="3.30.930.10">
    <property type="entry name" value="Bira Bifunctional Protein, Domain 2"/>
    <property type="match status" value="1"/>
</dbReference>
<evidence type="ECO:0000256" key="1">
    <source>
        <dbReference type="ARBA" id="ARBA00008226"/>
    </source>
</evidence>
<comment type="similarity">
    <text evidence="1">Belongs to the class-II aminoacyl-tRNA synthetase family.</text>
</comment>
<keyword evidence="5" id="KW-0547">Nucleotide-binding</keyword>
<dbReference type="Pfam" id="PF07973">
    <property type="entry name" value="tRNA_SAD"/>
    <property type="match status" value="1"/>
</dbReference>
<proteinExistence type="inferred from homology"/>
<dbReference type="SUPFAM" id="SSF101353">
    <property type="entry name" value="Putative anticodon-binding domain of alanyl-tRNA synthetase (AlaRS)"/>
    <property type="match status" value="1"/>
</dbReference>
<evidence type="ECO:0000256" key="4">
    <source>
        <dbReference type="ARBA" id="ARBA00022598"/>
    </source>
</evidence>
<dbReference type="GO" id="GO:0004813">
    <property type="term" value="F:alanine-tRNA ligase activity"/>
    <property type="evidence" value="ECO:0007669"/>
    <property type="project" value="UniProtKB-EC"/>
</dbReference>
<dbReference type="PANTHER" id="PTHR11777">
    <property type="entry name" value="ALANYL-TRNA SYNTHETASE"/>
    <property type="match status" value="1"/>
</dbReference>